<dbReference type="PANTHER" id="PTHR34180">
    <property type="entry name" value="PEPTIDASE C45"/>
    <property type="match status" value="1"/>
</dbReference>
<dbReference type="InterPro" id="IPR047794">
    <property type="entry name" value="C45_proenzyme-like"/>
</dbReference>
<dbReference type="OrthoDB" id="189997at2759"/>
<dbReference type="NCBIfam" id="NF040521">
    <property type="entry name" value="C45_proenzyme"/>
    <property type="match status" value="1"/>
</dbReference>
<sequence length="446" mass="50783">YLLYSVYYRIFLDNIPKSVHRRQDCVPIVYVAGSHYEVGYMIGQTFGKVIRDFLNAYEPLKKYLDIYETSEDGKRVYSECLEVTNKYFPQYLIELKGMATGADVPFHKLFLIHMDDILVSNVEDTSDDSSTGCSTLMVNIPCKGQFIGHNEDALNATINHFYIVSAHIMPKGEEGGGIFPVREEKWEAMTYAGSLSGYASGYNFHGLVFTINTIFAKKLINNKIPRVFLTRALLASKANINDLQDILTNYGAGTADAFHVNAGFLDGTRCSRIFYSIEVTPSETEPKSEVIVVPIYTESMSFYTNKLQFSDCEQLKESGWDSSVARENTFKELLQQKPITSLSDILNVLGSTRGGEWQIFRDRQNDFVNTINLGVFDFNEKTWTIWTNNPLTNPPIIRLSLKFTTFISPTRDQGYENQPYVQKILSSFSDIYKNGLEKFKNMLNFI</sequence>
<evidence type="ECO:0000259" key="1">
    <source>
        <dbReference type="Pfam" id="PF03417"/>
    </source>
</evidence>
<evidence type="ECO:0000313" key="3">
    <source>
        <dbReference type="Proteomes" id="UP000478052"/>
    </source>
</evidence>
<feature type="non-terminal residue" evidence="2">
    <location>
        <position position="1"/>
    </location>
</feature>
<feature type="domain" description="Peptidase C45 hydrolase" evidence="1">
    <location>
        <begin position="144"/>
        <end position="390"/>
    </location>
</feature>
<comment type="caution">
    <text evidence="2">The sequence shown here is derived from an EMBL/GenBank/DDBJ whole genome shotgun (WGS) entry which is preliminary data.</text>
</comment>
<dbReference type="Proteomes" id="UP000478052">
    <property type="component" value="Unassembled WGS sequence"/>
</dbReference>
<dbReference type="EMBL" id="VUJU01006971">
    <property type="protein sequence ID" value="KAF0747070.1"/>
    <property type="molecule type" value="Genomic_DNA"/>
</dbReference>
<evidence type="ECO:0000313" key="2">
    <source>
        <dbReference type="EMBL" id="KAF0747070.1"/>
    </source>
</evidence>
<dbReference type="Gene3D" id="3.60.60.10">
    <property type="entry name" value="Penicillin V Acylase, Chain A"/>
    <property type="match status" value="1"/>
</dbReference>
<dbReference type="AlphaFoldDB" id="A0A6G0Y143"/>
<gene>
    <name evidence="2" type="ORF">FWK35_00031943</name>
</gene>
<dbReference type="Gene3D" id="1.10.10.2120">
    <property type="match status" value="1"/>
</dbReference>
<keyword evidence="3" id="KW-1185">Reference proteome</keyword>
<proteinExistence type="predicted"/>
<protein>
    <recommendedName>
        <fullName evidence="1">Peptidase C45 hydrolase domain-containing protein</fullName>
    </recommendedName>
</protein>
<dbReference type="InterPro" id="IPR005079">
    <property type="entry name" value="Peptidase_C45_hydrolase"/>
</dbReference>
<dbReference type="InterPro" id="IPR047801">
    <property type="entry name" value="Peptidase_C45"/>
</dbReference>
<reference evidence="2 3" key="1">
    <citation type="submission" date="2019-08" db="EMBL/GenBank/DDBJ databases">
        <title>Whole genome of Aphis craccivora.</title>
        <authorList>
            <person name="Voronova N.V."/>
            <person name="Shulinski R.S."/>
            <person name="Bandarenka Y.V."/>
            <person name="Zhorov D.G."/>
            <person name="Warner D."/>
        </authorList>
    </citation>
    <scope>NUCLEOTIDE SEQUENCE [LARGE SCALE GENOMIC DNA]</scope>
    <source>
        <strain evidence="2">180601</strain>
        <tissue evidence="2">Whole Body</tissue>
    </source>
</reference>
<organism evidence="2 3">
    <name type="scientific">Aphis craccivora</name>
    <name type="common">Cowpea aphid</name>
    <dbReference type="NCBI Taxonomy" id="307492"/>
    <lineage>
        <taxon>Eukaryota</taxon>
        <taxon>Metazoa</taxon>
        <taxon>Ecdysozoa</taxon>
        <taxon>Arthropoda</taxon>
        <taxon>Hexapoda</taxon>
        <taxon>Insecta</taxon>
        <taxon>Pterygota</taxon>
        <taxon>Neoptera</taxon>
        <taxon>Paraneoptera</taxon>
        <taxon>Hemiptera</taxon>
        <taxon>Sternorrhyncha</taxon>
        <taxon>Aphidomorpha</taxon>
        <taxon>Aphidoidea</taxon>
        <taxon>Aphididae</taxon>
        <taxon>Aphidini</taxon>
        <taxon>Aphis</taxon>
        <taxon>Aphis</taxon>
    </lineage>
</organism>
<name>A0A6G0Y143_APHCR</name>
<dbReference type="Pfam" id="PF03417">
    <property type="entry name" value="AAT"/>
    <property type="match status" value="1"/>
</dbReference>
<dbReference type="PANTHER" id="PTHR34180:SF1">
    <property type="entry name" value="BETA-ALANYL-DOPAMINE_CARCININE HYDROLASE"/>
    <property type="match status" value="1"/>
</dbReference>
<accession>A0A6G0Y143</accession>